<gene>
    <name evidence="2" type="ORF">HJC23_004873</name>
</gene>
<dbReference type="EMBL" id="JABMIG020000252">
    <property type="protein sequence ID" value="KAL3783754.1"/>
    <property type="molecule type" value="Genomic_DNA"/>
</dbReference>
<accession>A0ABD3P7G5</accession>
<protein>
    <submittedName>
        <fullName evidence="2">Uncharacterized protein</fullName>
    </submittedName>
</protein>
<evidence type="ECO:0000313" key="3">
    <source>
        <dbReference type="Proteomes" id="UP001516023"/>
    </source>
</evidence>
<proteinExistence type="predicted"/>
<evidence type="ECO:0000313" key="2">
    <source>
        <dbReference type="EMBL" id="KAL3783754.1"/>
    </source>
</evidence>
<evidence type="ECO:0000256" key="1">
    <source>
        <dbReference type="SAM" id="MobiDB-lite"/>
    </source>
</evidence>
<name>A0ABD3P7G5_9STRA</name>
<dbReference type="AlphaFoldDB" id="A0ABD3P7G5"/>
<feature type="region of interest" description="Disordered" evidence="1">
    <location>
        <begin position="12"/>
        <end position="47"/>
    </location>
</feature>
<keyword evidence="3" id="KW-1185">Reference proteome</keyword>
<organism evidence="2 3">
    <name type="scientific">Cyclotella cryptica</name>
    <dbReference type="NCBI Taxonomy" id="29204"/>
    <lineage>
        <taxon>Eukaryota</taxon>
        <taxon>Sar</taxon>
        <taxon>Stramenopiles</taxon>
        <taxon>Ochrophyta</taxon>
        <taxon>Bacillariophyta</taxon>
        <taxon>Coscinodiscophyceae</taxon>
        <taxon>Thalassiosirophycidae</taxon>
        <taxon>Stephanodiscales</taxon>
        <taxon>Stephanodiscaceae</taxon>
        <taxon>Cyclotella</taxon>
    </lineage>
</organism>
<comment type="caution">
    <text evidence="2">The sequence shown here is derived from an EMBL/GenBank/DDBJ whole genome shotgun (WGS) entry which is preliminary data.</text>
</comment>
<reference evidence="2 3" key="1">
    <citation type="journal article" date="2020" name="G3 (Bethesda)">
        <title>Improved Reference Genome for Cyclotella cryptica CCMP332, a Model for Cell Wall Morphogenesis, Salinity Adaptation, and Lipid Production in Diatoms (Bacillariophyta).</title>
        <authorList>
            <person name="Roberts W.R."/>
            <person name="Downey K.M."/>
            <person name="Ruck E.C."/>
            <person name="Traller J.C."/>
            <person name="Alverson A.J."/>
        </authorList>
    </citation>
    <scope>NUCLEOTIDE SEQUENCE [LARGE SCALE GENOMIC DNA]</scope>
    <source>
        <strain evidence="2 3">CCMP332</strain>
    </source>
</reference>
<sequence>MSGFSSLLHQFKQTTERARAPPAPSHRAMNTNSATSSSKPSTKTTYHPPCTPVRRIFIACPLVETGGPEALHQLCHMINSGAYQYSYEEEENIKSSKASVDEFGREIKRAHDGNAVRKGTVKAYMLYLRERHNAVHVVEGATRPKKYNLYDAPPATALPGEGDDCTIGKDGYCSDLVVWPEIWTKFMDALQPTKERCDDNEKDSVKSKKYQSAIWWLSVDNNRGAFGPKDFRDRCDVLHLVQSAYARQYIHSSLVGGKRETPMKKHAGVLDLTEFIPYATSLSFSRSSTGDETSETVATTSTHHARDLDVVYNPAKGIHYTNEIIRRATTKKAKGIDGGAVASSCIQFHPIGKGEGVKSVLVGMKLLLC</sequence>
<feature type="compositionally biased region" description="Low complexity" evidence="1">
    <location>
        <begin position="25"/>
        <end position="45"/>
    </location>
</feature>
<dbReference type="Proteomes" id="UP001516023">
    <property type="component" value="Unassembled WGS sequence"/>
</dbReference>